<protein>
    <recommendedName>
        <fullName evidence="3">DUF5011 domain-containing protein</fullName>
    </recommendedName>
</protein>
<dbReference type="AlphaFoldDB" id="A0A3E3DW48"/>
<dbReference type="RefSeq" id="WP_117532706.1">
    <property type="nucleotide sequence ID" value="NZ_QUSM01000007.1"/>
</dbReference>
<evidence type="ECO:0008006" key="3">
    <source>
        <dbReference type="Google" id="ProtNLM"/>
    </source>
</evidence>
<reference evidence="1 2" key="1">
    <citation type="submission" date="2018-08" db="EMBL/GenBank/DDBJ databases">
        <title>A genome reference for cultivated species of the human gut microbiota.</title>
        <authorList>
            <person name="Zou Y."/>
            <person name="Xue W."/>
            <person name="Luo G."/>
        </authorList>
    </citation>
    <scope>NUCLEOTIDE SEQUENCE [LARGE SCALE GENOMIC DNA]</scope>
    <source>
        <strain evidence="1 2">AM25-6</strain>
    </source>
</reference>
<evidence type="ECO:0000313" key="2">
    <source>
        <dbReference type="Proteomes" id="UP000261212"/>
    </source>
</evidence>
<sequence length="300" mass="33583">MRRKNIILITSIIISIFILGGCSKGPKISLKNESIEANKNAKLMDLISIENGEGYTVEALENDIDLGKCGEYTIHYIIKKDNKQTDEQELTFKVIDTTNPGINCDETIKVAASNKTFDINKYATITDNSSDKLTITLDGNYDTTKTGSYDVTITAKDSSDNQAMKSITLEVIGEDEEEIYHTSYLEKEKAVMGYWVNKKDNKLIVVKDDGNGSSVQLKLVVSLLNSGPSGSDAGGNITSISEIGENKYKVIYKDYETNNKETLTFTINNDNKMTLSSKYKTINGTYEKWSEQRINEYWNK</sequence>
<dbReference type="Gene3D" id="2.60.40.10">
    <property type="entry name" value="Immunoglobulins"/>
    <property type="match status" value="1"/>
</dbReference>
<dbReference type="EMBL" id="QUSM01000007">
    <property type="protein sequence ID" value="RGD73189.1"/>
    <property type="molecule type" value="Genomic_DNA"/>
</dbReference>
<dbReference type="InterPro" id="IPR013783">
    <property type="entry name" value="Ig-like_fold"/>
</dbReference>
<name>A0A3E3DW48_9FIRM</name>
<accession>A0A3E3DW48</accession>
<organism evidence="1 2">
    <name type="scientific">Anaerofustis stercorihominis</name>
    <dbReference type="NCBI Taxonomy" id="214853"/>
    <lineage>
        <taxon>Bacteria</taxon>
        <taxon>Bacillati</taxon>
        <taxon>Bacillota</taxon>
        <taxon>Clostridia</taxon>
        <taxon>Eubacteriales</taxon>
        <taxon>Eubacteriaceae</taxon>
        <taxon>Anaerofustis</taxon>
    </lineage>
</organism>
<gene>
    <name evidence="1" type="ORF">DW687_10625</name>
</gene>
<comment type="caution">
    <text evidence="1">The sequence shown here is derived from an EMBL/GenBank/DDBJ whole genome shotgun (WGS) entry which is preliminary data.</text>
</comment>
<dbReference type="PROSITE" id="PS51257">
    <property type="entry name" value="PROKAR_LIPOPROTEIN"/>
    <property type="match status" value="1"/>
</dbReference>
<evidence type="ECO:0000313" key="1">
    <source>
        <dbReference type="EMBL" id="RGD73189.1"/>
    </source>
</evidence>
<dbReference type="Proteomes" id="UP000261212">
    <property type="component" value="Unassembled WGS sequence"/>
</dbReference>
<proteinExistence type="predicted"/>